<keyword evidence="2" id="KW-1185">Reference proteome</keyword>
<evidence type="ECO:0000313" key="2">
    <source>
        <dbReference type="Proteomes" id="UP000050640"/>
    </source>
</evidence>
<reference evidence="3" key="1">
    <citation type="submission" date="2017-02" db="UniProtKB">
        <authorList>
            <consortium name="WormBaseParasite"/>
        </authorList>
    </citation>
    <scope>IDENTIFICATION</scope>
</reference>
<sequence length="495" mass="56114">MSQSVGDLGLQYHFTGNRESGGIYGLIDTYSNSTDEEKKLLSNECKIRLECCRCGNFFLSHSELLKHKQNYCRPLYSTIASSHSVVAVPAFAEKTHTGKQFLKRDIIQFKSHGNHFNLKKMFGTITTLQSAIIKVLPRSKKLRNADHGKKERTSPSQQDRGEIRISGTKTDSQSPKRAKIILKRTDVVNVVNKHRKHCTLSQSNLEIMESIPYALVTVDTMPPDRFPVLIPQDNSGCYREMNLRNRGSDSSKNGIARKVGSEETVEIRGRSLSPLSDDFLETEESSDGSEEIGYDSAPVLEPIANMETENIELTVKDRMDYIIAVVCSDVKKAQVNNKYELNIQLNPEKLDPSVSKKKKSPSIWLRTARKRMVENVTMGQLAGPSKAESYKCRPSRQRRKPNWIDENYWLILFETSYLLMKFRNKRARRDDDDIDLECAQPKRQSRPSSRSGKSRSSRTESKYARSADSQRLTPVEPCSTILGIQSEASSEETSN</sequence>
<feature type="region of interest" description="Disordered" evidence="1">
    <location>
        <begin position="142"/>
        <end position="177"/>
    </location>
</feature>
<accession>A0A0R3S7D3</accession>
<feature type="compositionally biased region" description="Polar residues" evidence="1">
    <location>
        <begin position="482"/>
        <end position="495"/>
    </location>
</feature>
<evidence type="ECO:0000256" key="1">
    <source>
        <dbReference type="SAM" id="MobiDB-lite"/>
    </source>
</evidence>
<evidence type="ECO:0000313" key="3">
    <source>
        <dbReference type="WBParaSite" id="EEL_0001070501-mRNA-1"/>
    </source>
</evidence>
<organism evidence="2 3">
    <name type="scientific">Elaeophora elaphi</name>
    <dbReference type="NCBI Taxonomy" id="1147741"/>
    <lineage>
        <taxon>Eukaryota</taxon>
        <taxon>Metazoa</taxon>
        <taxon>Ecdysozoa</taxon>
        <taxon>Nematoda</taxon>
        <taxon>Chromadorea</taxon>
        <taxon>Rhabditida</taxon>
        <taxon>Spirurina</taxon>
        <taxon>Spiruromorpha</taxon>
        <taxon>Filarioidea</taxon>
        <taxon>Onchocercidae</taxon>
        <taxon>Elaeophora</taxon>
    </lineage>
</organism>
<name>A0A0R3S7D3_9BILA</name>
<dbReference type="AlphaFoldDB" id="A0A0R3S7D3"/>
<protein>
    <submittedName>
        <fullName evidence="3">C2H2-type domain-containing protein</fullName>
    </submittedName>
</protein>
<dbReference type="Proteomes" id="UP000050640">
    <property type="component" value="Unplaced"/>
</dbReference>
<feature type="compositionally biased region" description="Basic and acidic residues" evidence="1">
    <location>
        <begin position="143"/>
        <end position="163"/>
    </location>
</feature>
<feature type="region of interest" description="Disordered" evidence="1">
    <location>
        <begin position="434"/>
        <end position="495"/>
    </location>
</feature>
<dbReference type="WBParaSite" id="EEL_0001070501-mRNA-1">
    <property type="protein sequence ID" value="EEL_0001070501-mRNA-1"/>
    <property type="gene ID" value="EEL_0001070501"/>
</dbReference>
<dbReference type="STRING" id="1147741.A0A0R3S7D3"/>
<proteinExistence type="predicted"/>